<dbReference type="CDD" id="cd00609">
    <property type="entry name" value="AAT_like"/>
    <property type="match status" value="1"/>
</dbReference>
<keyword evidence="2 6" id="KW-0032">Aminotransferase</keyword>
<dbReference type="OrthoDB" id="9813612at2"/>
<dbReference type="GO" id="GO:0008483">
    <property type="term" value="F:transaminase activity"/>
    <property type="evidence" value="ECO:0007669"/>
    <property type="project" value="UniProtKB-KW"/>
</dbReference>
<dbReference type="PANTHER" id="PTHR42885:SF2">
    <property type="entry name" value="HISTIDINOL-PHOSPHATE AMINOTRANSFERASE"/>
    <property type="match status" value="1"/>
</dbReference>
<evidence type="ECO:0000313" key="6">
    <source>
        <dbReference type="EMBL" id="TLD83113.1"/>
    </source>
</evidence>
<dbReference type="EMBL" id="JRPL02000010">
    <property type="protein sequence ID" value="TLD83113.1"/>
    <property type="molecule type" value="Genomic_DNA"/>
</dbReference>
<dbReference type="Gene3D" id="3.40.640.10">
    <property type="entry name" value="Type I PLP-dependent aspartate aminotransferase-like (Major domain)"/>
    <property type="match status" value="1"/>
</dbReference>
<dbReference type="InterPro" id="IPR006311">
    <property type="entry name" value="TAT_signal"/>
</dbReference>
<evidence type="ECO:0000256" key="3">
    <source>
        <dbReference type="ARBA" id="ARBA00022679"/>
    </source>
</evidence>
<evidence type="ECO:0000259" key="5">
    <source>
        <dbReference type="Pfam" id="PF00155"/>
    </source>
</evidence>
<proteinExistence type="predicted"/>
<dbReference type="Gene3D" id="3.90.1150.10">
    <property type="entry name" value="Aspartate Aminotransferase, domain 1"/>
    <property type="match status" value="1"/>
</dbReference>
<feature type="domain" description="Aminotransferase class I/classII large" evidence="5">
    <location>
        <begin position="48"/>
        <end position="379"/>
    </location>
</feature>
<name>A0A4U8SAL4_9HELI</name>
<organism evidence="6 7">
    <name type="scientific">Helicobacter trogontum</name>
    <dbReference type="NCBI Taxonomy" id="50960"/>
    <lineage>
        <taxon>Bacteria</taxon>
        <taxon>Pseudomonadati</taxon>
        <taxon>Campylobacterota</taxon>
        <taxon>Epsilonproteobacteria</taxon>
        <taxon>Campylobacterales</taxon>
        <taxon>Helicobacteraceae</taxon>
        <taxon>Helicobacter</taxon>
    </lineage>
</organism>
<keyword evidence="4" id="KW-0663">Pyridoxal phosphate</keyword>
<dbReference type="PROSITE" id="PS51318">
    <property type="entry name" value="TAT"/>
    <property type="match status" value="1"/>
</dbReference>
<dbReference type="RefSeq" id="WP_034346609.1">
    <property type="nucleotide sequence ID" value="NZ_FZNG01000017.1"/>
</dbReference>
<protein>
    <submittedName>
        <fullName evidence="6">Histidinol-phosphate aminotransferase family protein</fullName>
    </submittedName>
</protein>
<comment type="caution">
    <text evidence="6">The sequence shown here is derived from an EMBL/GenBank/DDBJ whole genome shotgun (WGS) entry which is preliminary data.</text>
</comment>
<dbReference type="SUPFAM" id="SSF53383">
    <property type="entry name" value="PLP-dependent transferases"/>
    <property type="match status" value="1"/>
</dbReference>
<evidence type="ECO:0000256" key="2">
    <source>
        <dbReference type="ARBA" id="ARBA00022576"/>
    </source>
</evidence>
<dbReference type="Proteomes" id="UP000029878">
    <property type="component" value="Unassembled WGS sequence"/>
</dbReference>
<dbReference type="AlphaFoldDB" id="A0A4U8SAL4"/>
<comment type="cofactor">
    <cofactor evidence="1">
        <name>pyridoxal 5'-phosphate</name>
        <dbReference type="ChEBI" id="CHEBI:597326"/>
    </cofactor>
</comment>
<dbReference type="PANTHER" id="PTHR42885">
    <property type="entry name" value="HISTIDINOL-PHOSPHATE AMINOTRANSFERASE-RELATED"/>
    <property type="match status" value="1"/>
</dbReference>
<evidence type="ECO:0000256" key="4">
    <source>
        <dbReference type="ARBA" id="ARBA00022898"/>
    </source>
</evidence>
<keyword evidence="3 6" id="KW-0808">Transferase</keyword>
<accession>A0A4U8SAL4</accession>
<dbReference type="Pfam" id="PF00155">
    <property type="entry name" value="Aminotran_1_2"/>
    <property type="match status" value="1"/>
</dbReference>
<gene>
    <name evidence="6" type="ORF">LS81_005440</name>
</gene>
<dbReference type="InterPro" id="IPR015424">
    <property type="entry name" value="PyrdxlP-dep_Trfase"/>
</dbReference>
<dbReference type="GO" id="GO:0030170">
    <property type="term" value="F:pyridoxal phosphate binding"/>
    <property type="evidence" value="ECO:0007669"/>
    <property type="project" value="InterPro"/>
</dbReference>
<dbReference type="InterPro" id="IPR015421">
    <property type="entry name" value="PyrdxlP-dep_Trfase_major"/>
</dbReference>
<reference evidence="6 7" key="1">
    <citation type="journal article" date="2014" name="Genome Announc.">
        <title>Draft genome sequences of eight enterohepatic helicobacter species isolated from both laboratory and wild rodents.</title>
        <authorList>
            <person name="Sheh A."/>
            <person name="Shen Z."/>
            <person name="Fox J.G."/>
        </authorList>
    </citation>
    <scope>NUCLEOTIDE SEQUENCE [LARGE SCALE GENOMIC DNA]</scope>
    <source>
        <strain evidence="6 7">ATCC 700114</strain>
    </source>
</reference>
<dbReference type="InterPro" id="IPR015422">
    <property type="entry name" value="PyrdxlP-dep_Trfase_small"/>
</dbReference>
<evidence type="ECO:0000256" key="1">
    <source>
        <dbReference type="ARBA" id="ARBA00001933"/>
    </source>
</evidence>
<sequence>MKSVEQTINRRDVLKAGTIASALALGGFLSPLQAANTSFKMPTRDKPLLLNNNESAYGFSNLAKKALEKKIDELSLYPFKAEDELRTSIARFYQVREDNVCVSNGSSAALQAAIYAVSNLANELNMPFRIINPNPTFEFPAFYAKPLGIEVVNFDLDSQFNMNIDAMKKSEREFDGVSLVYICNPNNPTGNIVSANDLYSWVRNAKQSTIFLIDEAYAEYVIDPAFKSGIDILKNGAKNVIVTRTFSKIYGLAGLRVGYTITTPELQRRIKDFLQLAGINLCGAVAANAALADFNFRQYCVNSNVKSRQIVTKALDSLGLRYAPSHANFIFHEITGSYDDFAKNMRNQNILVGRQFAKFDNFCRVTLGTPQQAEYYVKVLKTFRQKRYI</sequence>
<dbReference type="InterPro" id="IPR004839">
    <property type="entry name" value="Aminotransferase_I/II_large"/>
</dbReference>
<evidence type="ECO:0000313" key="7">
    <source>
        <dbReference type="Proteomes" id="UP000029878"/>
    </source>
</evidence>